<dbReference type="PANTHER" id="PTHR32071">
    <property type="entry name" value="TRANSCRIPTIONAL REGULATORY PROTEIN"/>
    <property type="match status" value="1"/>
</dbReference>
<dbReference type="PROSITE" id="PS00676">
    <property type="entry name" value="SIGMA54_INTERACT_2"/>
    <property type="match status" value="1"/>
</dbReference>
<evidence type="ECO:0000259" key="9">
    <source>
        <dbReference type="PROSITE" id="PS50110"/>
    </source>
</evidence>
<dbReference type="InterPro" id="IPR002078">
    <property type="entry name" value="Sigma_54_int"/>
</dbReference>
<evidence type="ECO:0000256" key="5">
    <source>
        <dbReference type="ARBA" id="ARBA00023125"/>
    </source>
</evidence>
<feature type="non-terminal residue" evidence="10">
    <location>
        <position position="374"/>
    </location>
</feature>
<keyword evidence="1 7" id="KW-0597">Phosphoprotein</keyword>
<dbReference type="Gene3D" id="3.40.50.2300">
    <property type="match status" value="1"/>
</dbReference>
<evidence type="ECO:0000313" key="10">
    <source>
        <dbReference type="EMBL" id="OGF98555.1"/>
    </source>
</evidence>
<dbReference type="EMBL" id="MFIV01000087">
    <property type="protein sequence ID" value="OGF98555.1"/>
    <property type="molecule type" value="Genomic_DNA"/>
</dbReference>
<dbReference type="InterPro" id="IPR025943">
    <property type="entry name" value="Sigma_54_int_dom_ATP-bd_2"/>
</dbReference>
<name>A0A1F5YEH3_9BACT</name>
<comment type="caution">
    <text evidence="10">The sequence shown here is derived from an EMBL/GenBank/DDBJ whole genome shotgun (WGS) entry which is preliminary data.</text>
</comment>
<keyword evidence="3" id="KW-0067">ATP-binding</keyword>
<dbReference type="GO" id="GO:0003677">
    <property type="term" value="F:DNA binding"/>
    <property type="evidence" value="ECO:0007669"/>
    <property type="project" value="UniProtKB-KW"/>
</dbReference>
<dbReference type="PANTHER" id="PTHR32071:SF113">
    <property type="entry name" value="ALGINATE BIOSYNTHESIS TRANSCRIPTIONAL REGULATORY PROTEIN ALGB"/>
    <property type="match status" value="1"/>
</dbReference>
<dbReference type="InterPro" id="IPR025944">
    <property type="entry name" value="Sigma_54_int_dom_CS"/>
</dbReference>
<dbReference type="SUPFAM" id="SSF52172">
    <property type="entry name" value="CheY-like"/>
    <property type="match status" value="1"/>
</dbReference>
<dbReference type="InterPro" id="IPR001789">
    <property type="entry name" value="Sig_transdc_resp-reg_receiver"/>
</dbReference>
<evidence type="ECO:0008006" key="12">
    <source>
        <dbReference type="Google" id="ProtNLM"/>
    </source>
</evidence>
<proteinExistence type="predicted"/>
<evidence type="ECO:0000256" key="4">
    <source>
        <dbReference type="ARBA" id="ARBA00023015"/>
    </source>
</evidence>
<reference evidence="10 11" key="1">
    <citation type="journal article" date="2016" name="Nat. Commun.">
        <title>Thousands of microbial genomes shed light on interconnected biogeochemical processes in an aquifer system.</title>
        <authorList>
            <person name="Anantharaman K."/>
            <person name="Brown C.T."/>
            <person name="Hug L.A."/>
            <person name="Sharon I."/>
            <person name="Castelle C.J."/>
            <person name="Probst A.J."/>
            <person name="Thomas B.C."/>
            <person name="Singh A."/>
            <person name="Wilkins M.J."/>
            <person name="Karaoz U."/>
            <person name="Brodie E.L."/>
            <person name="Williams K.H."/>
            <person name="Hubbard S.S."/>
            <person name="Banfield J.F."/>
        </authorList>
    </citation>
    <scope>NUCLEOTIDE SEQUENCE [LARGE SCALE GENOMIC DNA]</scope>
</reference>
<protein>
    <recommendedName>
        <fullName evidence="12">Fis family transcriptional regulator</fullName>
    </recommendedName>
</protein>
<dbReference type="FunFam" id="3.40.50.2300:FF:000018">
    <property type="entry name" value="DNA-binding transcriptional regulator NtrC"/>
    <property type="match status" value="1"/>
</dbReference>
<dbReference type="InterPro" id="IPR011006">
    <property type="entry name" value="CheY-like_superfamily"/>
</dbReference>
<evidence type="ECO:0000313" key="11">
    <source>
        <dbReference type="Proteomes" id="UP000176992"/>
    </source>
</evidence>
<feature type="domain" description="Sigma-54 factor interaction" evidence="8">
    <location>
        <begin position="144"/>
        <end position="374"/>
    </location>
</feature>
<accession>A0A1F5YEH3</accession>
<gene>
    <name evidence="10" type="ORF">A2Z86_03810</name>
</gene>
<dbReference type="Pfam" id="PF00158">
    <property type="entry name" value="Sigma54_activat"/>
    <property type="match status" value="1"/>
</dbReference>
<evidence type="ECO:0000256" key="7">
    <source>
        <dbReference type="PROSITE-ProRule" id="PRU00169"/>
    </source>
</evidence>
<feature type="domain" description="Response regulatory" evidence="9">
    <location>
        <begin position="4"/>
        <end position="119"/>
    </location>
</feature>
<dbReference type="GO" id="GO:0006355">
    <property type="term" value="P:regulation of DNA-templated transcription"/>
    <property type="evidence" value="ECO:0007669"/>
    <property type="project" value="InterPro"/>
</dbReference>
<dbReference type="InterPro" id="IPR003593">
    <property type="entry name" value="AAA+_ATPase"/>
</dbReference>
<dbReference type="FunFam" id="3.40.50.300:FF:000006">
    <property type="entry name" value="DNA-binding transcriptional regulator NtrC"/>
    <property type="match status" value="1"/>
</dbReference>
<keyword evidence="2" id="KW-0547">Nucleotide-binding</keyword>
<dbReference type="AlphaFoldDB" id="A0A1F5YEH3"/>
<evidence type="ECO:0000259" key="8">
    <source>
        <dbReference type="PROSITE" id="PS50045"/>
    </source>
</evidence>
<dbReference type="PROSITE" id="PS50110">
    <property type="entry name" value="RESPONSE_REGULATORY"/>
    <property type="match status" value="1"/>
</dbReference>
<dbReference type="InterPro" id="IPR058031">
    <property type="entry name" value="AAA_lid_NorR"/>
</dbReference>
<dbReference type="PROSITE" id="PS00688">
    <property type="entry name" value="SIGMA54_INTERACT_3"/>
    <property type="match status" value="1"/>
</dbReference>
<dbReference type="Gene3D" id="3.40.50.300">
    <property type="entry name" value="P-loop containing nucleotide triphosphate hydrolases"/>
    <property type="match status" value="1"/>
</dbReference>
<dbReference type="PROSITE" id="PS50045">
    <property type="entry name" value="SIGMA54_INTERACT_4"/>
    <property type="match status" value="1"/>
</dbReference>
<dbReference type="GO" id="GO:0005524">
    <property type="term" value="F:ATP binding"/>
    <property type="evidence" value="ECO:0007669"/>
    <property type="project" value="UniProtKB-KW"/>
</dbReference>
<evidence type="ECO:0000256" key="1">
    <source>
        <dbReference type="ARBA" id="ARBA00022553"/>
    </source>
</evidence>
<dbReference type="Proteomes" id="UP000176992">
    <property type="component" value="Unassembled WGS sequence"/>
</dbReference>
<dbReference type="SMART" id="SM00382">
    <property type="entry name" value="AAA"/>
    <property type="match status" value="1"/>
</dbReference>
<dbReference type="SMART" id="SM00448">
    <property type="entry name" value="REC"/>
    <property type="match status" value="1"/>
</dbReference>
<feature type="modified residue" description="4-aspartylphosphate" evidence="7">
    <location>
        <position position="54"/>
    </location>
</feature>
<keyword evidence="4" id="KW-0805">Transcription regulation</keyword>
<dbReference type="GO" id="GO:0000160">
    <property type="term" value="P:phosphorelay signal transduction system"/>
    <property type="evidence" value="ECO:0007669"/>
    <property type="project" value="InterPro"/>
</dbReference>
<dbReference type="Pfam" id="PF25601">
    <property type="entry name" value="AAA_lid_14"/>
    <property type="match status" value="1"/>
</dbReference>
<evidence type="ECO:0000256" key="6">
    <source>
        <dbReference type="ARBA" id="ARBA00023163"/>
    </source>
</evidence>
<dbReference type="InterPro" id="IPR027417">
    <property type="entry name" value="P-loop_NTPase"/>
</dbReference>
<keyword evidence="5" id="KW-0238">DNA-binding</keyword>
<evidence type="ECO:0000256" key="2">
    <source>
        <dbReference type="ARBA" id="ARBA00022741"/>
    </source>
</evidence>
<dbReference type="Gene3D" id="1.10.8.60">
    <property type="match status" value="1"/>
</dbReference>
<keyword evidence="6" id="KW-0804">Transcription</keyword>
<dbReference type="Pfam" id="PF00072">
    <property type="entry name" value="Response_reg"/>
    <property type="match status" value="1"/>
</dbReference>
<dbReference type="CDD" id="cd00009">
    <property type="entry name" value="AAA"/>
    <property type="match status" value="1"/>
</dbReference>
<dbReference type="SUPFAM" id="SSF52540">
    <property type="entry name" value="P-loop containing nucleoside triphosphate hydrolases"/>
    <property type="match status" value="1"/>
</dbReference>
<sequence>MKPLLFVIEDDRDSIELLKEIFSDENYNLRCFTSPTKALGVLKSESLPDLVLLDLMMPQMDGITLLEEIRRMSASLPVIMMTAHGSIETAVEALKKGASDYITKPFSFEELRLAVRNALELTRLRRRVEAINRDRRGRYAPETLMGKNEKMRATRDMLLKVASAVTTCVLLRGESGTGKNLAARIIHYNSPLSEGPFVELNCAAVPATLIESELFGYRKGSFTGASADKQGIIEQAAGGTLFLDEIAEIPLELQSKLLSFLESKMLRGIGEVAEREVDARLIAATNRDLDRLVEENRFRQDLFFRINVVNCELPPLRHLGWDIILIAEKFITDFSQQFTKTISGLSSEAESKLLGHGWPGNVRELRNVIERAML</sequence>
<organism evidence="10 11">
    <name type="scientific">Candidatus Glassbacteria bacterium GWA2_58_10</name>
    <dbReference type="NCBI Taxonomy" id="1817865"/>
    <lineage>
        <taxon>Bacteria</taxon>
        <taxon>Candidatus Glassiibacteriota</taxon>
    </lineage>
</organism>
<evidence type="ECO:0000256" key="3">
    <source>
        <dbReference type="ARBA" id="ARBA00022840"/>
    </source>
</evidence>